<protein>
    <submittedName>
        <fullName evidence="1">Uncharacterized protein</fullName>
    </submittedName>
</protein>
<name>A0A2T4SWL8_STAGA</name>
<dbReference type="AlphaFoldDB" id="A0A2T4SWL8"/>
<gene>
    <name evidence="1" type="ORF">BUZ01_08145</name>
</gene>
<organism evidence="1 2">
    <name type="scientific">Staphylococcus gallinarum</name>
    <dbReference type="NCBI Taxonomy" id="1293"/>
    <lineage>
        <taxon>Bacteria</taxon>
        <taxon>Bacillati</taxon>
        <taxon>Bacillota</taxon>
        <taxon>Bacilli</taxon>
        <taxon>Bacillales</taxon>
        <taxon>Staphylococcaceae</taxon>
        <taxon>Staphylococcus</taxon>
    </lineage>
</organism>
<reference evidence="1 2" key="1">
    <citation type="journal article" date="2016" name="Front. Microbiol.">
        <title>Comprehensive Phylogenetic Analysis of Bovine Non-aureus Staphylococci Species Based on Whole-Genome Sequencing.</title>
        <authorList>
            <person name="Naushad S."/>
            <person name="Barkema H.W."/>
            <person name="Luby C."/>
            <person name="Condas L.A."/>
            <person name="Nobrega D.B."/>
            <person name="Carson D.A."/>
            <person name="De Buck J."/>
        </authorList>
    </citation>
    <scope>NUCLEOTIDE SEQUENCE [LARGE SCALE GENOMIC DNA]</scope>
    <source>
        <strain evidence="1 2">SNUC 1388</strain>
    </source>
</reference>
<dbReference type="EMBL" id="QXRZ01000004">
    <property type="protein sequence ID" value="RIL42822.1"/>
    <property type="molecule type" value="Genomic_DNA"/>
</dbReference>
<evidence type="ECO:0000313" key="1">
    <source>
        <dbReference type="EMBL" id="RIL42822.1"/>
    </source>
</evidence>
<proteinExistence type="predicted"/>
<comment type="caution">
    <text evidence="1">The sequence shown here is derived from an EMBL/GenBank/DDBJ whole genome shotgun (WGS) entry which is preliminary data.</text>
</comment>
<dbReference type="Proteomes" id="UP000283576">
    <property type="component" value="Unassembled WGS sequence"/>
</dbReference>
<sequence>MIWIWAVAIIILAMLTKLWTNQLLKQHVVIRAQIIVTISCIVQIIFIYFFMIELIHHLVQGLRVFYH</sequence>
<accession>A0A2T4SWL8</accession>
<dbReference type="RefSeq" id="WP_107526558.1">
    <property type="nucleotide sequence ID" value="NZ_JAIBNU010000004.1"/>
</dbReference>
<evidence type="ECO:0000313" key="2">
    <source>
        <dbReference type="Proteomes" id="UP000283576"/>
    </source>
</evidence>